<evidence type="ECO:0000313" key="3">
    <source>
        <dbReference type="Proteomes" id="UP000053319"/>
    </source>
</evidence>
<dbReference type="Proteomes" id="UP000053319">
    <property type="component" value="Unassembled WGS sequence"/>
</dbReference>
<dbReference type="OMA" id="FARENCR"/>
<evidence type="ECO:0000256" key="1">
    <source>
        <dbReference type="SAM" id="MobiDB-lite"/>
    </source>
</evidence>
<accession>R7SRD5</accession>
<dbReference type="InterPro" id="IPR041078">
    <property type="entry name" value="Plavaka"/>
</dbReference>
<organism evidence="2 3">
    <name type="scientific">Dichomitus squalens (strain LYAD-421)</name>
    <name type="common">Western red white-rot fungus</name>
    <dbReference type="NCBI Taxonomy" id="732165"/>
    <lineage>
        <taxon>Eukaryota</taxon>
        <taxon>Fungi</taxon>
        <taxon>Dikarya</taxon>
        <taxon>Basidiomycota</taxon>
        <taxon>Agaricomycotina</taxon>
        <taxon>Agaricomycetes</taxon>
        <taxon>Polyporales</taxon>
        <taxon>Polyporaceae</taxon>
        <taxon>Dichomitus</taxon>
    </lineage>
</organism>
<name>R7SRD5_DICSQ</name>
<dbReference type="GeneID" id="18836792"/>
<feature type="compositionally biased region" description="Basic residues" evidence="1">
    <location>
        <begin position="546"/>
        <end position="562"/>
    </location>
</feature>
<gene>
    <name evidence="2" type="ORF">DICSQDRAFT_148934</name>
</gene>
<feature type="region of interest" description="Disordered" evidence="1">
    <location>
        <begin position="536"/>
        <end position="562"/>
    </location>
</feature>
<dbReference type="Pfam" id="PF18759">
    <property type="entry name" value="Plavaka"/>
    <property type="match status" value="1"/>
</dbReference>
<dbReference type="RefSeq" id="XP_007368552.1">
    <property type="nucleotide sequence ID" value="XM_007368490.1"/>
</dbReference>
<feature type="compositionally biased region" description="Acidic residues" evidence="1">
    <location>
        <begin position="888"/>
        <end position="925"/>
    </location>
</feature>
<feature type="region of interest" description="Disordered" evidence="1">
    <location>
        <begin position="825"/>
        <end position="845"/>
    </location>
</feature>
<protein>
    <submittedName>
        <fullName evidence="2">Uncharacterized protein</fullName>
    </submittedName>
</protein>
<dbReference type="AlphaFoldDB" id="R7SRD5"/>
<feature type="region of interest" description="Disordered" evidence="1">
    <location>
        <begin position="872"/>
        <end position="925"/>
    </location>
</feature>
<sequence>MMEWQYTGSMTKSAGELQRLVDNVILDDRFQKDDLQGFSVEREQHRLDEHKLTGGVFSAKDGWREASVPLHLPKPGVQQEDEEHTPTFMVNKIWIRDLLEVVLSGFRDSSARRFHWFPHKLFRNRATPDNPHLKPERLFTDLPADLLRFYEDTYGVPASAAIIRWLKYDLMQKVWLLLFDAKFMHAVEHGVVVLCGDGIMRRVFPWIFMYLADYPEKCLVACLKPLARCACPDCTTDKSNFWRMGMKKDMADRMKNGRKDTGILQNLIARVRRWIFEDGTVPDGSSVKKTKLGFFSMAPVRSAFSRRFARFGDNFYKLFVPDLLHEFELGVWKGTFTHLLRILISAGRDGIQKLDERFSMIPTFGRATIRRFGDNTTGMKKLAARDFEQMLKSHTTLSYWTCSSSLPDGTLWQNCNCTRNQQSRTSTHHPAPLAKPCGRSCVMSVRRKAASGRNPQPATLSAKYKAFTVLNTYKYHRLGDYARGISETGTTDNKSTQAGEFEHRRVKQFYRRTNKNRTFGRQIALEVRRADLINKIKQGQGESHQPHHKRRKPKKTRAARGRRLHLRFQDTQPLPPTQPDRHYHVSDETRYPIKLDDFLYENEGDPACEKFEWKLKAHLFYRMPRREALPPDYIPDYRDIFSIRIENNKLYRHKVLRINYTTYDMRRDQDSVNPRTHPDIMMLAPEGAAHPYLYAWVIGIFHVEAFCAGDDLDGVDDTDMQSVHVLWVRWFDIDSQAPGGFKARRLPRLKWAALDDDAFGFVSPDQVLRGAHLMPAFAHGQSDSALPGYSIARQEEEEDVDWDYHYVGIFADRDMFMRYHGGAVGHQRGEPGRRHPPPAVPEEITPLAGNWYAEDEYEADEMGYNEGEQLMELDGDEQQDGEHMVNSEGDEEDNEEDNEEDDADTEEDDDLDFGPEDGEVGLGDDELELAQAGFAPL</sequence>
<proteinExistence type="predicted"/>
<evidence type="ECO:0000313" key="2">
    <source>
        <dbReference type="EMBL" id="EJF58719.1"/>
    </source>
</evidence>
<dbReference type="KEGG" id="dsq:DICSQDRAFT_148934"/>
<reference evidence="2 3" key="1">
    <citation type="journal article" date="2012" name="Science">
        <title>The Paleozoic origin of enzymatic lignin decomposition reconstructed from 31 fungal genomes.</title>
        <authorList>
            <person name="Floudas D."/>
            <person name="Binder M."/>
            <person name="Riley R."/>
            <person name="Barry K."/>
            <person name="Blanchette R.A."/>
            <person name="Henrissat B."/>
            <person name="Martinez A.T."/>
            <person name="Otillar R."/>
            <person name="Spatafora J.W."/>
            <person name="Yadav J.S."/>
            <person name="Aerts A."/>
            <person name="Benoit I."/>
            <person name="Boyd A."/>
            <person name="Carlson A."/>
            <person name="Copeland A."/>
            <person name="Coutinho P.M."/>
            <person name="de Vries R.P."/>
            <person name="Ferreira P."/>
            <person name="Findley K."/>
            <person name="Foster B."/>
            <person name="Gaskell J."/>
            <person name="Glotzer D."/>
            <person name="Gorecki P."/>
            <person name="Heitman J."/>
            <person name="Hesse C."/>
            <person name="Hori C."/>
            <person name="Igarashi K."/>
            <person name="Jurgens J.A."/>
            <person name="Kallen N."/>
            <person name="Kersten P."/>
            <person name="Kohler A."/>
            <person name="Kuees U."/>
            <person name="Kumar T.K.A."/>
            <person name="Kuo A."/>
            <person name="LaButti K."/>
            <person name="Larrondo L.F."/>
            <person name="Lindquist E."/>
            <person name="Ling A."/>
            <person name="Lombard V."/>
            <person name="Lucas S."/>
            <person name="Lundell T."/>
            <person name="Martin R."/>
            <person name="McLaughlin D.J."/>
            <person name="Morgenstern I."/>
            <person name="Morin E."/>
            <person name="Murat C."/>
            <person name="Nagy L.G."/>
            <person name="Nolan M."/>
            <person name="Ohm R.A."/>
            <person name="Patyshakuliyeva A."/>
            <person name="Rokas A."/>
            <person name="Ruiz-Duenas F.J."/>
            <person name="Sabat G."/>
            <person name="Salamov A."/>
            <person name="Samejima M."/>
            <person name="Schmutz J."/>
            <person name="Slot J.C."/>
            <person name="St John F."/>
            <person name="Stenlid J."/>
            <person name="Sun H."/>
            <person name="Sun S."/>
            <person name="Syed K."/>
            <person name="Tsang A."/>
            <person name="Wiebenga A."/>
            <person name="Young D."/>
            <person name="Pisabarro A."/>
            <person name="Eastwood D.C."/>
            <person name="Martin F."/>
            <person name="Cullen D."/>
            <person name="Grigoriev I.V."/>
            <person name="Hibbett D.S."/>
        </authorList>
    </citation>
    <scope>NUCLEOTIDE SEQUENCE [LARGE SCALE GENOMIC DNA]</scope>
    <source>
        <strain evidence="2 3">LYAD-421 SS1</strain>
    </source>
</reference>
<dbReference type="EMBL" id="JH719432">
    <property type="protein sequence ID" value="EJF58719.1"/>
    <property type="molecule type" value="Genomic_DNA"/>
</dbReference>
<dbReference type="OrthoDB" id="2687259at2759"/>
<dbReference type="HOGENOM" id="CLU_002498_0_1_1"/>